<proteinExistence type="inferred from homology"/>
<keyword evidence="4" id="KW-1185">Reference proteome</keyword>
<evidence type="ECO:0000256" key="2">
    <source>
        <dbReference type="SAM" id="SignalP"/>
    </source>
</evidence>
<dbReference type="Gene3D" id="3.60.60.10">
    <property type="entry name" value="Penicillin V Acylase, Chain A"/>
    <property type="match status" value="1"/>
</dbReference>
<dbReference type="EMBL" id="FP929056">
    <property type="protein sequence ID" value="CBL28457.1"/>
    <property type="molecule type" value="Genomic_DNA"/>
</dbReference>
<dbReference type="InterPro" id="IPR005322">
    <property type="entry name" value="Peptidase_C69"/>
</dbReference>
<accession>A0AB94IXL1</accession>
<gene>
    <name evidence="3" type="ORF">SY1_13690</name>
</gene>
<dbReference type="PANTHER" id="PTHR12994:SF17">
    <property type="entry name" value="LD30995P"/>
    <property type="match status" value="1"/>
</dbReference>
<dbReference type="EC" id="3.4.-.-" evidence="1"/>
<evidence type="ECO:0000313" key="4">
    <source>
        <dbReference type="Proteomes" id="UP000008957"/>
    </source>
</evidence>
<keyword evidence="1" id="KW-0378">Hydrolase</keyword>
<evidence type="ECO:0000256" key="1">
    <source>
        <dbReference type="RuleBase" id="RU364089"/>
    </source>
</evidence>
<dbReference type="GO" id="GO:0070004">
    <property type="term" value="F:cysteine-type exopeptidase activity"/>
    <property type="evidence" value="ECO:0007669"/>
    <property type="project" value="InterPro"/>
</dbReference>
<reference evidence="4" key="1">
    <citation type="submission" date="2010-03" db="EMBL/GenBank/DDBJ databases">
        <title>The genome sequence of Synergistetes sp. SGP1.</title>
        <authorList>
            <consortium name="metaHIT consortium -- http://www.metahit.eu/"/>
            <person name="Pajon A."/>
            <person name="Turner K."/>
            <person name="Parkhill J."/>
            <person name="Wade W."/>
            <person name="Vartoukian S."/>
        </authorList>
    </citation>
    <scope>NUCLEOTIDE SEQUENCE [LARGE SCALE GENOMIC DNA]</scope>
    <source>
        <strain evidence="4">SGP1</strain>
    </source>
</reference>
<comment type="catalytic activity">
    <reaction evidence="1">
        <text>an L-aminoacyl-L-amino acid + H2O = 2 an L-alpha-amino acid</text>
        <dbReference type="Rhea" id="RHEA:48940"/>
        <dbReference type="ChEBI" id="CHEBI:15377"/>
        <dbReference type="ChEBI" id="CHEBI:59869"/>
        <dbReference type="ChEBI" id="CHEBI:77460"/>
    </reaction>
</comment>
<name>A0AB94IXL1_9BACT</name>
<comment type="similarity">
    <text evidence="1">Belongs to the peptidase C69 family.</text>
</comment>
<dbReference type="GO" id="GO:0006508">
    <property type="term" value="P:proteolysis"/>
    <property type="evidence" value="ECO:0007669"/>
    <property type="project" value="UniProtKB-KW"/>
</dbReference>
<sequence>MYRRNFRALKVFFSALLLLGLLSGAAFACTVIAAGKNATADGSAMITHNDDSRTANSRLFIVPEADWPEGSMRPLIKDAHGYEGDAQQLDEIPQVPHTYRYFFSRYSFMNEKGVAIAEATNGVQVTDARSEKIQQIMEKDAAGSLDAWLIQDVMLERAASAREAVKIMGDLVEKYGWYDAGETMPLTDGNETWVIEFYGNKIWAAWRVPDDEVFVAANRARLRHLDLTDKENVMYCPDLVDFAVKNGFIEAKDVNEKDFSPADVYSPSTELYSTRREWRALSLLAPESFKMGPDEYDYPMSVKPDRKLTVQDLFMIKGDWYAGTSFDLSQGIQAGPWGNPIRFANSSKENPDASWERSINMMRTCYVHIAQVRGDLPEEVRGISWYGYGAPDTTYITPLWPIMRALPPLYSIGDRFHPYDPKSGWWTCTRVQEIAGLRYQDAREEIHKARDAKLKPLYLQAPLIQNAAAQLIKDGKRDDAIDLVTDFAYSHATDWHDRWQSLGDRLLSKYALGYTDVKATPYPEWWNKTVGFDTLRRSSKEAPKK</sequence>
<keyword evidence="2" id="KW-0732">Signal</keyword>
<feature type="chain" id="PRO_5044502964" description="Dipeptidase" evidence="2">
    <location>
        <begin position="29"/>
        <end position="545"/>
    </location>
</feature>
<dbReference type="RefSeq" id="WP_015556604.1">
    <property type="nucleotide sequence ID" value="NC_021038.1"/>
</dbReference>
<keyword evidence="1" id="KW-0645">Protease</keyword>
<dbReference type="Pfam" id="PF03577">
    <property type="entry name" value="Peptidase_C69"/>
    <property type="match status" value="1"/>
</dbReference>
<dbReference type="GO" id="GO:0016805">
    <property type="term" value="F:dipeptidase activity"/>
    <property type="evidence" value="ECO:0007669"/>
    <property type="project" value="UniProtKB-KW"/>
</dbReference>
<evidence type="ECO:0000313" key="3">
    <source>
        <dbReference type="EMBL" id="CBL28457.1"/>
    </source>
</evidence>
<feature type="signal peptide" evidence="2">
    <location>
        <begin position="1"/>
        <end position="28"/>
    </location>
</feature>
<dbReference type="AlphaFoldDB" id="A0AB94IXL1"/>
<reference evidence="3 4" key="2">
    <citation type="submission" date="2010-03" db="EMBL/GenBank/DDBJ databases">
        <authorList>
            <person name="Pajon A."/>
        </authorList>
    </citation>
    <scope>NUCLEOTIDE SEQUENCE [LARGE SCALE GENOMIC DNA]</scope>
    <source>
        <strain evidence="3 4">SGP1</strain>
    </source>
</reference>
<organism evidence="3 4">
    <name type="scientific">Fretibacterium fastidiosum</name>
    <dbReference type="NCBI Taxonomy" id="651822"/>
    <lineage>
        <taxon>Bacteria</taxon>
        <taxon>Thermotogati</taxon>
        <taxon>Synergistota</taxon>
        <taxon>Synergistia</taxon>
        <taxon>Synergistales</taxon>
        <taxon>Aminobacteriaceae</taxon>
        <taxon>Fretibacterium</taxon>
    </lineage>
</organism>
<dbReference type="PROSITE" id="PS51257">
    <property type="entry name" value="PROKAR_LIPOPROTEIN"/>
    <property type="match status" value="1"/>
</dbReference>
<keyword evidence="1" id="KW-0224">Dipeptidase</keyword>
<protein>
    <recommendedName>
        <fullName evidence="1">Dipeptidase</fullName>
        <ecNumber evidence="1">3.4.-.-</ecNumber>
    </recommendedName>
</protein>
<dbReference type="KEGG" id="sbr:SY1_13690"/>
<dbReference type="PANTHER" id="PTHR12994">
    <property type="entry name" value="SECERNIN"/>
    <property type="match status" value="1"/>
</dbReference>
<dbReference type="Proteomes" id="UP000008957">
    <property type="component" value="Chromosome"/>
</dbReference>